<name>A0A414PN55_FUSMR</name>
<feature type="domain" description="PpiC" evidence="8">
    <location>
        <begin position="346"/>
        <end position="436"/>
    </location>
</feature>
<dbReference type="InterPro" id="IPR046357">
    <property type="entry name" value="PPIase_dom_sf"/>
</dbReference>
<dbReference type="EMBL" id="QRHL01000036">
    <property type="protein sequence ID" value="RHF69887.1"/>
    <property type="molecule type" value="Genomic_DNA"/>
</dbReference>
<dbReference type="Gene3D" id="3.10.50.40">
    <property type="match status" value="2"/>
</dbReference>
<evidence type="ECO:0000256" key="1">
    <source>
        <dbReference type="ARBA" id="ARBA00000971"/>
    </source>
</evidence>
<comment type="caution">
    <text evidence="9">The sequence shown here is derived from an EMBL/GenBank/DDBJ whole genome shotgun (WGS) entry which is preliminary data.</text>
</comment>
<gene>
    <name evidence="9" type="ORF">DW663_11950</name>
</gene>
<reference evidence="9 10" key="1">
    <citation type="submission" date="2018-08" db="EMBL/GenBank/DDBJ databases">
        <title>A genome reference for cultivated species of the human gut microbiota.</title>
        <authorList>
            <person name="Zou Y."/>
            <person name="Xue W."/>
            <person name="Luo G."/>
        </authorList>
    </citation>
    <scope>NUCLEOTIDE SEQUENCE [LARGE SCALE GENOMIC DNA]</scope>
    <source>
        <strain evidence="9 10">AM25-1</strain>
    </source>
</reference>
<keyword evidence="5 6" id="KW-0413">Isomerase</keyword>
<dbReference type="Pfam" id="PF13624">
    <property type="entry name" value="SurA_N_3"/>
    <property type="match status" value="1"/>
</dbReference>
<evidence type="ECO:0000256" key="2">
    <source>
        <dbReference type="ARBA" id="ARBA00013194"/>
    </source>
</evidence>
<keyword evidence="7" id="KW-0472">Membrane</keyword>
<sequence>MAIRKFRKHIKPFIWFITILFIASSAMLAYMNMKSSYSRANVYAFKLAGDKISKIDVEKTKANLTQGYSRYLGDKLDKDLIEVIAFDDVINRNLTLKIAEELNLKVPNSEVNAQYEAIENSVGNKEQFKRMLAVQGYTKKTFKNEIKNNMLIEKTFQKIQEGIVPTEEEITNNYNENKNTLYSEKSLDEAKEDIIKSLKEQRGMEEYLKLLEKIKGSAKIEDISQEYQGLVEKTEIEKDGFVITNVDLAKRTLNMLFMGNLDKVQAKEEAKKYYDSQIKIANEAKKRGVTADETLPVDYQFAQYQKGLFENIKLGIKPTDADLKAYFEKNSLKYDTFPSAQADIAIVKIEPSSEDKAKAKAEAEEILKTLTSENFKDKAKELSQGPSAGNGGELGWFSKGDMVEPFQKAVFEGEVGKVYPTPVETVFGYHLILIEDRNDKESKAKASHILITPKVSEATINSKEKEIEELKNKLTSKEITFENIGKGRADVVQTNKFKINNAGYISGLGYNENLAKYILDAPKDKVESITLDEKVYIFNKTEDIKYKKAKFEEVKDSVREDYINSKAQEDMKKYI</sequence>
<evidence type="ECO:0000313" key="10">
    <source>
        <dbReference type="Proteomes" id="UP000284676"/>
    </source>
</evidence>
<evidence type="ECO:0000256" key="6">
    <source>
        <dbReference type="PROSITE-ProRule" id="PRU00278"/>
    </source>
</evidence>
<dbReference type="PROSITE" id="PS50198">
    <property type="entry name" value="PPIC_PPIASE_2"/>
    <property type="match status" value="1"/>
</dbReference>
<dbReference type="Gene3D" id="1.10.4030.10">
    <property type="entry name" value="Porin chaperone SurA, peptide-binding domain"/>
    <property type="match status" value="1"/>
</dbReference>
<protein>
    <recommendedName>
        <fullName evidence="2">peptidylprolyl isomerase</fullName>
        <ecNumber evidence="2">5.2.1.8</ecNumber>
    </recommendedName>
</protein>
<dbReference type="PANTHER" id="PTHR47245:SF1">
    <property type="entry name" value="FOLDASE PROTEIN PRSA"/>
    <property type="match status" value="1"/>
</dbReference>
<dbReference type="RefSeq" id="WP_118234711.1">
    <property type="nucleotide sequence ID" value="NZ_QRHL01000036.1"/>
</dbReference>
<organism evidence="9 10">
    <name type="scientific">Fusobacterium mortiferum</name>
    <dbReference type="NCBI Taxonomy" id="850"/>
    <lineage>
        <taxon>Bacteria</taxon>
        <taxon>Fusobacteriati</taxon>
        <taxon>Fusobacteriota</taxon>
        <taxon>Fusobacteriia</taxon>
        <taxon>Fusobacteriales</taxon>
        <taxon>Fusobacteriaceae</taxon>
        <taxon>Fusobacterium</taxon>
    </lineage>
</organism>
<dbReference type="GO" id="GO:0003755">
    <property type="term" value="F:peptidyl-prolyl cis-trans isomerase activity"/>
    <property type="evidence" value="ECO:0007669"/>
    <property type="project" value="UniProtKB-KW"/>
</dbReference>
<evidence type="ECO:0000256" key="3">
    <source>
        <dbReference type="ARBA" id="ARBA00022729"/>
    </source>
</evidence>
<dbReference type="Proteomes" id="UP000284676">
    <property type="component" value="Unassembled WGS sequence"/>
</dbReference>
<accession>A0A414PN55</accession>
<dbReference type="InterPro" id="IPR000297">
    <property type="entry name" value="PPIase_PpiC"/>
</dbReference>
<keyword evidence="7" id="KW-1133">Transmembrane helix</keyword>
<comment type="catalytic activity">
    <reaction evidence="1">
        <text>[protein]-peptidylproline (omega=180) = [protein]-peptidylproline (omega=0)</text>
        <dbReference type="Rhea" id="RHEA:16237"/>
        <dbReference type="Rhea" id="RHEA-COMP:10747"/>
        <dbReference type="Rhea" id="RHEA-COMP:10748"/>
        <dbReference type="ChEBI" id="CHEBI:83833"/>
        <dbReference type="ChEBI" id="CHEBI:83834"/>
        <dbReference type="EC" id="5.2.1.8"/>
    </reaction>
</comment>
<dbReference type="InterPro" id="IPR050245">
    <property type="entry name" value="PrsA_foldase"/>
</dbReference>
<keyword evidence="7" id="KW-0812">Transmembrane</keyword>
<evidence type="ECO:0000313" key="9">
    <source>
        <dbReference type="EMBL" id="RHF69887.1"/>
    </source>
</evidence>
<evidence type="ECO:0000256" key="4">
    <source>
        <dbReference type="ARBA" id="ARBA00023110"/>
    </source>
</evidence>
<evidence type="ECO:0000256" key="5">
    <source>
        <dbReference type="ARBA" id="ARBA00023235"/>
    </source>
</evidence>
<dbReference type="EC" id="5.2.1.8" evidence="2"/>
<evidence type="ECO:0000259" key="8">
    <source>
        <dbReference type="PROSITE" id="PS50198"/>
    </source>
</evidence>
<dbReference type="PANTHER" id="PTHR47245">
    <property type="entry name" value="PEPTIDYLPROLYL ISOMERASE"/>
    <property type="match status" value="1"/>
</dbReference>
<proteinExistence type="predicted"/>
<keyword evidence="3" id="KW-0732">Signal</keyword>
<dbReference type="AlphaFoldDB" id="A0A414PN55"/>
<keyword evidence="4 6" id="KW-0697">Rotamase</keyword>
<evidence type="ECO:0000256" key="7">
    <source>
        <dbReference type="SAM" id="Phobius"/>
    </source>
</evidence>
<feature type="transmembrane region" description="Helical" evidence="7">
    <location>
        <begin position="12"/>
        <end position="31"/>
    </location>
</feature>
<dbReference type="SUPFAM" id="SSF54534">
    <property type="entry name" value="FKBP-like"/>
    <property type="match status" value="1"/>
</dbReference>
<dbReference type="SUPFAM" id="SSF109998">
    <property type="entry name" value="Triger factor/SurA peptide-binding domain-like"/>
    <property type="match status" value="1"/>
</dbReference>
<dbReference type="Pfam" id="PF13616">
    <property type="entry name" value="Rotamase_3"/>
    <property type="match status" value="1"/>
</dbReference>
<dbReference type="InterPro" id="IPR027304">
    <property type="entry name" value="Trigger_fact/SurA_dom_sf"/>
</dbReference>